<dbReference type="InterPro" id="IPR036390">
    <property type="entry name" value="WH_DNA-bd_sf"/>
</dbReference>
<dbReference type="PANTHER" id="PTHR33221:SF4">
    <property type="entry name" value="HTH-TYPE TRANSCRIPTIONAL REPRESSOR NSRR"/>
    <property type="match status" value="1"/>
</dbReference>
<sequence length="173" mass="19293">MSPFAANVYHVYIFFRVQDTRSMKLTTYTDFGLRTLMYLATLPEGELTSVAQVSRLYDISRNHLVKVVNQLAREGYLHAVRGKNGGIRLARSPEEINVGKVIRALENNLKGVDCGSPACYLVPACRLRDALRLAMDAFLQVMEGYTLADLTGNREELMVIFSQLEVQAGNSSS</sequence>
<organism evidence="2 3">
    <name type="scientific">Oceanisphaera sediminis</name>
    <dbReference type="NCBI Taxonomy" id="981381"/>
    <lineage>
        <taxon>Bacteria</taxon>
        <taxon>Pseudomonadati</taxon>
        <taxon>Pseudomonadota</taxon>
        <taxon>Gammaproteobacteria</taxon>
        <taxon>Aeromonadales</taxon>
        <taxon>Aeromonadaceae</taxon>
        <taxon>Oceanisphaera</taxon>
    </lineage>
</organism>
<dbReference type="Pfam" id="PF02082">
    <property type="entry name" value="Rrf2"/>
    <property type="match status" value="1"/>
</dbReference>
<dbReference type="PANTHER" id="PTHR33221">
    <property type="entry name" value="WINGED HELIX-TURN-HELIX TRANSCRIPTIONAL REGULATOR, RRF2 FAMILY"/>
    <property type="match status" value="1"/>
</dbReference>
<reference evidence="3" key="1">
    <citation type="journal article" date="2019" name="Int. J. Syst. Evol. Microbiol.">
        <title>The Global Catalogue of Microorganisms (GCM) 10K type strain sequencing project: providing services to taxonomists for standard genome sequencing and annotation.</title>
        <authorList>
            <consortium name="The Broad Institute Genomics Platform"/>
            <consortium name="The Broad Institute Genome Sequencing Center for Infectious Disease"/>
            <person name="Wu L."/>
            <person name="Ma J."/>
        </authorList>
    </citation>
    <scope>NUCLEOTIDE SEQUENCE [LARGE SCALE GENOMIC DNA]</scope>
    <source>
        <strain evidence="3">JCM 17329</strain>
    </source>
</reference>
<gene>
    <name evidence="2" type="ORF">GCM10022421_14480</name>
</gene>
<dbReference type="Gene3D" id="1.10.10.10">
    <property type="entry name" value="Winged helix-like DNA-binding domain superfamily/Winged helix DNA-binding domain"/>
    <property type="match status" value="1"/>
</dbReference>
<accession>A0ABP7DQL0</accession>
<dbReference type="InterPro" id="IPR036388">
    <property type="entry name" value="WH-like_DNA-bd_sf"/>
</dbReference>
<dbReference type="InterPro" id="IPR000944">
    <property type="entry name" value="Tscrpt_reg_Rrf2"/>
</dbReference>
<proteinExistence type="predicted"/>
<dbReference type="PROSITE" id="PS51197">
    <property type="entry name" value="HTH_RRF2_2"/>
    <property type="match status" value="1"/>
</dbReference>
<keyword evidence="1" id="KW-0238">DNA-binding</keyword>
<dbReference type="NCBIfam" id="TIGR00738">
    <property type="entry name" value="rrf2_super"/>
    <property type="match status" value="1"/>
</dbReference>
<name>A0ABP7DQL0_9GAMM</name>
<evidence type="ECO:0000256" key="1">
    <source>
        <dbReference type="ARBA" id="ARBA00023125"/>
    </source>
</evidence>
<dbReference type="EMBL" id="BAABDS010000024">
    <property type="protein sequence ID" value="GAA3708543.1"/>
    <property type="molecule type" value="Genomic_DNA"/>
</dbReference>
<dbReference type="PROSITE" id="PS01332">
    <property type="entry name" value="HTH_RRF2_1"/>
    <property type="match status" value="1"/>
</dbReference>
<evidence type="ECO:0000313" key="2">
    <source>
        <dbReference type="EMBL" id="GAA3708543.1"/>
    </source>
</evidence>
<comment type="caution">
    <text evidence="2">The sequence shown here is derived from an EMBL/GenBank/DDBJ whole genome shotgun (WGS) entry which is preliminary data.</text>
</comment>
<keyword evidence="3" id="KW-1185">Reference proteome</keyword>
<dbReference type="InterPro" id="IPR030489">
    <property type="entry name" value="TR_Rrf2-type_CS"/>
</dbReference>
<dbReference type="Proteomes" id="UP001501479">
    <property type="component" value="Unassembled WGS sequence"/>
</dbReference>
<protein>
    <submittedName>
        <fullName evidence="2">Rrf2 family transcriptional regulator</fullName>
    </submittedName>
</protein>
<dbReference type="SUPFAM" id="SSF46785">
    <property type="entry name" value="Winged helix' DNA-binding domain"/>
    <property type="match status" value="1"/>
</dbReference>
<evidence type="ECO:0000313" key="3">
    <source>
        <dbReference type="Proteomes" id="UP001501479"/>
    </source>
</evidence>